<name>A0ABP8UBJ9_9ACTN</name>
<organism evidence="2 3">
    <name type="scientific">Actinoallomurus vinaceus</name>
    <dbReference type="NCBI Taxonomy" id="1080074"/>
    <lineage>
        <taxon>Bacteria</taxon>
        <taxon>Bacillati</taxon>
        <taxon>Actinomycetota</taxon>
        <taxon>Actinomycetes</taxon>
        <taxon>Streptosporangiales</taxon>
        <taxon>Thermomonosporaceae</taxon>
        <taxon>Actinoallomurus</taxon>
    </lineage>
</organism>
<reference evidence="3" key="1">
    <citation type="journal article" date="2019" name="Int. J. Syst. Evol. Microbiol.">
        <title>The Global Catalogue of Microorganisms (GCM) 10K type strain sequencing project: providing services to taxonomists for standard genome sequencing and annotation.</title>
        <authorList>
            <consortium name="The Broad Institute Genomics Platform"/>
            <consortium name="The Broad Institute Genome Sequencing Center for Infectious Disease"/>
            <person name="Wu L."/>
            <person name="Ma J."/>
        </authorList>
    </citation>
    <scope>NUCLEOTIDE SEQUENCE [LARGE SCALE GENOMIC DNA]</scope>
    <source>
        <strain evidence="3">JCM 17939</strain>
    </source>
</reference>
<comment type="caution">
    <text evidence="2">The sequence shown here is derived from an EMBL/GenBank/DDBJ whole genome shotgun (WGS) entry which is preliminary data.</text>
</comment>
<accession>A0ABP8UBJ9</accession>
<evidence type="ECO:0000313" key="2">
    <source>
        <dbReference type="EMBL" id="GAA4626590.1"/>
    </source>
</evidence>
<keyword evidence="3" id="KW-1185">Reference proteome</keyword>
<feature type="region of interest" description="Disordered" evidence="1">
    <location>
        <begin position="1"/>
        <end position="39"/>
    </location>
</feature>
<evidence type="ECO:0000256" key="1">
    <source>
        <dbReference type="SAM" id="MobiDB-lite"/>
    </source>
</evidence>
<dbReference type="Proteomes" id="UP001501442">
    <property type="component" value="Unassembled WGS sequence"/>
</dbReference>
<dbReference type="EMBL" id="BAABHK010000004">
    <property type="protein sequence ID" value="GAA4626590.1"/>
    <property type="molecule type" value="Genomic_DNA"/>
</dbReference>
<sequence>MSEPIPPNARGLAPVRPEDGPQDVPQEPGSVVPDEGEGE</sequence>
<protein>
    <submittedName>
        <fullName evidence="2">Uncharacterized protein</fullName>
    </submittedName>
</protein>
<proteinExistence type="predicted"/>
<gene>
    <name evidence="2" type="ORF">GCM10023196_035450</name>
</gene>
<evidence type="ECO:0000313" key="3">
    <source>
        <dbReference type="Proteomes" id="UP001501442"/>
    </source>
</evidence>